<proteinExistence type="predicted"/>
<sequence length="55" mass="6804">MRSSRTRDFRQKFAELPPRIKETAKKNYELWKQNPFHPSLEFKEVKPKENIWSVR</sequence>
<keyword evidence="2" id="KW-1185">Reference proteome</keyword>
<organism evidence="1 2">
    <name type="scientific">Floridaenema evergladense BLCC-F167</name>
    <dbReference type="NCBI Taxonomy" id="3153639"/>
    <lineage>
        <taxon>Bacteria</taxon>
        <taxon>Bacillati</taxon>
        <taxon>Cyanobacteriota</taxon>
        <taxon>Cyanophyceae</taxon>
        <taxon>Oscillatoriophycideae</taxon>
        <taxon>Aerosakkonematales</taxon>
        <taxon>Aerosakkonemataceae</taxon>
        <taxon>Floridanema</taxon>
        <taxon>Floridanema evergladense</taxon>
    </lineage>
</organism>
<dbReference type="RefSeq" id="WP_413278039.1">
    <property type="nucleotide sequence ID" value="NZ_JBHFNT010000116.1"/>
</dbReference>
<accession>A0ABV4WL12</accession>
<dbReference type="EMBL" id="JBHFNT010000116">
    <property type="protein sequence ID" value="MFB2835631.1"/>
    <property type="molecule type" value="Genomic_DNA"/>
</dbReference>
<evidence type="ECO:0000313" key="1">
    <source>
        <dbReference type="EMBL" id="MFB2835631.1"/>
    </source>
</evidence>
<reference evidence="1 2" key="1">
    <citation type="submission" date="2024-09" db="EMBL/GenBank/DDBJ databases">
        <title>Floridaenema gen nov. (Aerosakkonemataceae, Aerosakkonematales ord. nov., Cyanobacteria) from benthic tropical and subtropical fresh waters, with the description of four new species.</title>
        <authorList>
            <person name="Moretto J.A."/>
            <person name="Berthold D.E."/>
            <person name="Lefler F.W."/>
            <person name="Huang I.-S."/>
            <person name="Laughinghouse H. IV."/>
        </authorList>
    </citation>
    <scope>NUCLEOTIDE SEQUENCE [LARGE SCALE GENOMIC DNA]</scope>
    <source>
        <strain evidence="1 2">BLCC-F167</strain>
    </source>
</reference>
<evidence type="ECO:0000313" key="2">
    <source>
        <dbReference type="Proteomes" id="UP001576780"/>
    </source>
</evidence>
<name>A0ABV4WL12_9CYAN</name>
<comment type="caution">
    <text evidence="1">The sequence shown here is derived from an EMBL/GenBank/DDBJ whole genome shotgun (WGS) entry which is preliminary data.</text>
</comment>
<protein>
    <submittedName>
        <fullName evidence="1">Uncharacterized protein</fullName>
    </submittedName>
</protein>
<gene>
    <name evidence="1" type="ORF">ACE1CA_13955</name>
</gene>
<dbReference type="Proteomes" id="UP001576780">
    <property type="component" value="Unassembled WGS sequence"/>
</dbReference>